<evidence type="ECO:0000313" key="2">
    <source>
        <dbReference type="EMBL" id="EGP93398.1"/>
    </source>
</evidence>
<sequence>MDVQKIQYMLNVKVGLSFFVPFAILAVMIAMDTYHSIQ</sequence>
<gene>
    <name evidence="2" type="ORF">MY1_0635</name>
</gene>
<evidence type="ECO:0000313" key="3">
    <source>
        <dbReference type="Proteomes" id="UP000004440"/>
    </source>
</evidence>
<name>F9CVU6_9ARCH</name>
<evidence type="ECO:0000256" key="1">
    <source>
        <dbReference type="SAM" id="Phobius"/>
    </source>
</evidence>
<keyword evidence="1" id="KW-0812">Transmembrane</keyword>
<reference evidence="2 3" key="1">
    <citation type="journal article" date="2011" name="J. Bacteriol.">
        <title>Genome Sequence of an Ammonia-Oxidizing Soil Archaeon, "Candidatus Nitrosoarchaeum koreensis" MY1.</title>
        <authorList>
            <person name="Kim B.K."/>
            <person name="Jung M.Y."/>
            <person name="Yu D.S."/>
            <person name="Park S.J."/>
            <person name="Oh T.K."/>
            <person name="Rhee S.K."/>
            <person name="Kim J.F."/>
        </authorList>
    </citation>
    <scope>NUCLEOTIDE SEQUENCE [LARGE SCALE GENOMIC DNA]</scope>
    <source>
        <strain evidence="2 3">MY1</strain>
    </source>
</reference>
<comment type="caution">
    <text evidence="2">The sequence shown here is derived from an EMBL/GenBank/DDBJ whole genome shotgun (WGS) entry which is preliminary data.</text>
</comment>
<keyword evidence="3" id="KW-1185">Reference proteome</keyword>
<dbReference type="STRING" id="1001994.MY1_0635"/>
<dbReference type="AlphaFoldDB" id="F9CVU6"/>
<proteinExistence type="predicted"/>
<organism evidence="2 3">
    <name type="scientific">Nitrosarchaeum koreense MY1</name>
    <dbReference type="NCBI Taxonomy" id="1001994"/>
    <lineage>
        <taxon>Archaea</taxon>
        <taxon>Nitrososphaerota</taxon>
        <taxon>Nitrososphaeria</taxon>
        <taxon>Nitrosopumilales</taxon>
        <taxon>Nitrosopumilaceae</taxon>
        <taxon>Nitrosarchaeum</taxon>
    </lineage>
</organism>
<keyword evidence="1" id="KW-1133">Transmembrane helix</keyword>
<dbReference type="Proteomes" id="UP000004440">
    <property type="component" value="Unassembled WGS sequence"/>
</dbReference>
<feature type="transmembrane region" description="Helical" evidence="1">
    <location>
        <begin position="12"/>
        <end position="31"/>
    </location>
</feature>
<protein>
    <submittedName>
        <fullName evidence="2">Uncharacterized protein</fullName>
    </submittedName>
</protein>
<keyword evidence="1" id="KW-0472">Membrane</keyword>
<dbReference type="EMBL" id="AFPU01000001">
    <property type="protein sequence ID" value="EGP93398.1"/>
    <property type="molecule type" value="Genomic_DNA"/>
</dbReference>
<accession>F9CVU6</accession>